<evidence type="ECO:0000256" key="7">
    <source>
        <dbReference type="ARBA" id="ARBA00023180"/>
    </source>
</evidence>
<comment type="similarity">
    <text evidence="2">Belongs to the prenylcysteine oxidase family.</text>
</comment>
<evidence type="ECO:0000313" key="10">
    <source>
        <dbReference type="EMBL" id="KAG8232243.1"/>
    </source>
</evidence>
<reference evidence="10" key="1">
    <citation type="submission" date="2013-04" db="EMBL/GenBank/DDBJ databases">
        <authorList>
            <person name="Qu J."/>
            <person name="Murali S.C."/>
            <person name="Bandaranaike D."/>
            <person name="Bellair M."/>
            <person name="Blankenburg K."/>
            <person name="Chao H."/>
            <person name="Dinh H."/>
            <person name="Doddapaneni H."/>
            <person name="Downs B."/>
            <person name="Dugan-Rocha S."/>
            <person name="Elkadiri S."/>
            <person name="Gnanaolivu R.D."/>
            <person name="Hernandez B."/>
            <person name="Javaid M."/>
            <person name="Jayaseelan J.C."/>
            <person name="Lee S."/>
            <person name="Li M."/>
            <person name="Ming W."/>
            <person name="Munidasa M."/>
            <person name="Muniz J."/>
            <person name="Nguyen L."/>
            <person name="Ongeri F."/>
            <person name="Osuji N."/>
            <person name="Pu L.-L."/>
            <person name="Puazo M."/>
            <person name="Qu C."/>
            <person name="Quiroz J."/>
            <person name="Raj R."/>
            <person name="Weissenberger G."/>
            <person name="Xin Y."/>
            <person name="Zou X."/>
            <person name="Han Y."/>
            <person name="Richards S."/>
            <person name="Worley K."/>
            <person name="Muzny D."/>
            <person name="Gibbs R."/>
        </authorList>
    </citation>
    <scope>NUCLEOTIDE SEQUENCE</scope>
    <source>
        <strain evidence="10">Sampled in the wild</strain>
    </source>
</reference>
<organism evidence="10 11">
    <name type="scientific">Ladona fulva</name>
    <name type="common">Scarce chaser dragonfly</name>
    <name type="synonym">Libellula fulva</name>
    <dbReference type="NCBI Taxonomy" id="123851"/>
    <lineage>
        <taxon>Eukaryota</taxon>
        <taxon>Metazoa</taxon>
        <taxon>Ecdysozoa</taxon>
        <taxon>Arthropoda</taxon>
        <taxon>Hexapoda</taxon>
        <taxon>Insecta</taxon>
        <taxon>Pterygota</taxon>
        <taxon>Palaeoptera</taxon>
        <taxon>Odonata</taxon>
        <taxon>Epiprocta</taxon>
        <taxon>Anisoptera</taxon>
        <taxon>Libelluloidea</taxon>
        <taxon>Libellulidae</taxon>
        <taxon>Ladona</taxon>
    </lineage>
</organism>
<evidence type="ECO:0000256" key="1">
    <source>
        <dbReference type="ARBA" id="ARBA00001974"/>
    </source>
</evidence>
<evidence type="ECO:0000259" key="9">
    <source>
        <dbReference type="Pfam" id="PF07156"/>
    </source>
</evidence>
<feature type="non-terminal residue" evidence="10">
    <location>
        <position position="159"/>
    </location>
</feature>
<dbReference type="Gene3D" id="3.50.50.60">
    <property type="entry name" value="FAD/NAD(P)-binding domain"/>
    <property type="match status" value="1"/>
</dbReference>
<evidence type="ECO:0000256" key="8">
    <source>
        <dbReference type="SAM" id="SignalP"/>
    </source>
</evidence>
<accession>A0A8K0KH67</accession>
<keyword evidence="7" id="KW-0325">Glycoprotein</keyword>
<evidence type="ECO:0000256" key="3">
    <source>
        <dbReference type="ARBA" id="ARBA00022630"/>
    </source>
</evidence>
<dbReference type="InterPro" id="IPR017046">
    <property type="entry name" value="Prenylcysteine_Oxase1"/>
</dbReference>
<dbReference type="PANTHER" id="PTHR15944">
    <property type="entry name" value="FARNESYLCYSTEINE LYASE"/>
    <property type="match status" value="1"/>
</dbReference>
<dbReference type="Pfam" id="PF07156">
    <property type="entry name" value="Prenylcys_lyase"/>
    <property type="match status" value="1"/>
</dbReference>
<keyword evidence="4 8" id="KW-0732">Signal</keyword>
<comment type="caution">
    <text evidence="10">The sequence shown here is derived from an EMBL/GenBank/DDBJ whole genome shotgun (WGS) entry which is preliminary data.</text>
</comment>
<dbReference type="Pfam" id="PF13450">
    <property type="entry name" value="NAD_binding_8"/>
    <property type="match status" value="1"/>
</dbReference>
<feature type="signal peptide" evidence="8">
    <location>
        <begin position="1"/>
        <end position="22"/>
    </location>
</feature>
<dbReference type="GO" id="GO:0030327">
    <property type="term" value="P:prenylated protein catabolic process"/>
    <property type="evidence" value="ECO:0007669"/>
    <property type="project" value="TreeGrafter"/>
</dbReference>
<keyword evidence="5" id="KW-0274">FAD</keyword>
<keyword evidence="3" id="KW-0285">Flavoprotein</keyword>
<protein>
    <recommendedName>
        <fullName evidence="9">Prenylcysteine lyase domain-containing protein</fullName>
    </recommendedName>
</protein>
<dbReference type="AlphaFoldDB" id="A0A8K0KH67"/>
<dbReference type="PANTHER" id="PTHR15944:SF0">
    <property type="entry name" value="PRENYLCYSTEINE LYASE DOMAIN-CONTAINING PROTEIN"/>
    <property type="match status" value="1"/>
</dbReference>
<evidence type="ECO:0000256" key="6">
    <source>
        <dbReference type="ARBA" id="ARBA00023002"/>
    </source>
</evidence>
<keyword evidence="11" id="KW-1185">Reference proteome</keyword>
<gene>
    <name evidence="10" type="ORF">J437_LFUL011796</name>
</gene>
<proteinExistence type="inferred from homology"/>
<comment type="cofactor">
    <cofactor evidence="1">
        <name>FAD</name>
        <dbReference type="ChEBI" id="CHEBI:57692"/>
    </cofactor>
</comment>
<sequence>MPFAKNSIILIQICLTLSSVNANVATPAIAVIGAGIGGTSVSYFLKELFEDEEIEIDVYESKKVGGRLATVDIDGLVYEVGGSVIHPDNRYMSHFCKKFDLHKKEVGNSSHVFGLYDGNGIVFEESPHYIVTMIKMLWRYGLNPLTLSKKVEKMLSKFM</sequence>
<dbReference type="GO" id="GO:0001735">
    <property type="term" value="F:prenylcysteine oxidase activity"/>
    <property type="evidence" value="ECO:0007669"/>
    <property type="project" value="InterPro"/>
</dbReference>
<dbReference type="SUPFAM" id="SSF51905">
    <property type="entry name" value="FAD/NAD(P)-binding domain"/>
    <property type="match status" value="1"/>
</dbReference>
<feature type="chain" id="PRO_5035435454" description="Prenylcysteine lyase domain-containing protein" evidence="8">
    <location>
        <begin position="23"/>
        <end position="159"/>
    </location>
</feature>
<name>A0A8K0KH67_LADFU</name>
<dbReference type="InterPro" id="IPR010795">
    <property type="entry name" value="Prenylcys_lyase"/>
</dbReference>
<dbReference type="EMBL" id="KZ308605">
    <property type="protein sequence ID" value="KAG8232243.1"/>
    <property type="molecule type" value="Genomic_DNA"/>
</dbReference>
<dbReference type="InterPro" id="IPR036188">
    <property type="entry name" value="FAD/NAD-bd_sf"/>
</dbReference>
<dbReference type="OrthoDB" id="437369at2759"/>
<keyword evidence="6" id="KW-0560">Oxidoreductase</keyword>
<reference evidence="10" key="2">
    <citation type="submission" date="2017-10" db="EMBL/GenBank/DDBJ databases">
        <title>Ladona fulva Genome sequencing and assembly.</title>
        <authorList>
            <person name="Murali S."/>
            <person name="Richards S."/>
            <person name="Bandaranaike D."/>
            <person name="Bellair M."/>
            <person name="Blankenburg K."/>
            <person name="Chao H."/>
            <person name="Dinh H."/>
            <person name="Doddapaneni H."/>
            <person name="Dugan-Rocha S."/>
            <person name="Elkadiri S."/>
            <person name="Gnanaolivu R."/>
            <person name="Hernandez B."/>
            <person name="Skinner E."/>
            <person name="Javaid M."/>
            <person name="Lee S."/>
            <person name="Li M."/>
            <person name="Ming W."/>
            <person name="Munidasa M."/>
            <person name="Muniz J."/>
            <person name="Nguyen L."/>
            <person name="Hughes D."/>
            <person name="Osuji N."/>
            <person name="Pu L.-L."/>
            <person name="Puazo M."/>
            <person name="Qu C."/>
            <person name="Quiroz J."/>
            <person name="Raj R."/>
            <person name="Weissenberger G."/>
            <person name="Xin Y."/>
            <person name="Zou X."/>
            <person name="Han Y."/>
            <person name="Worley K."/>
            <person name="Muzny D."/>
            <person name="Gibbs R."/>
        </authorList>
    </citation>
    <scope>NUCLEOTIDE SEQUENCE</scope>
    <source>
        <strain evidence="10">Sampled in the wild</strain>
    </source>
</reference>
<dbReference type="GO" id="GO:0030328">
    <property type="term" value="P:prenylcysteine catabolic process"/>
    <property type="evidence" value="ECO:0007669"/>
    <property type="project" value="InterPro"/>
</dbReference>
<feature type="domain" description="Prenylcysteine lyase" evidence="9">
    <location>
        <begin position="123"/>
        <end position="159"/>
    </location>
</feature>
<evidence type="ECO:0000313" key="11">
    <source>
        <dbReference type="Proteomes" id="UP000792457"/>
    </source>
</evidence>
<evidence type="ECO:0000256" key="5">
    <source>
        <dbReference type="ARBA" id="ARBA00022827"/>
    </source>
</evidence>
<evidence type="ECO:0000256" key="2">
    <source>
        <dbReference type="ARBA" id="ARBA00009967"/>
    </source>
</evidence>
<dbReference type="Proteomes" id="UP000792457">
    <property type="component" value="Unassembled WGS sequence"/>
</dbReference>
<evidence type="ECO:0000256" key="4">
    <source>
        <dbReference type="ARBA" id="ARBA00022729"/>
    </source>
</evidence>